<reference evidence="2 3" key="1">
    <citation type="submission" date="2014-01" db="EMBL/GenBank/DDBJ databases">
        <title>Development of a Comparative Genomic Fingerprinting Assay for High Resolution Genotyping of Arcobacter butzleri.</title>
        <authorList>
            <person name="Webb A.L."/>
            <person name="Inglis G.D."/>
            <person name="Kruczkiewicz P."/>
            <person name="Selinger L.B."/>
            <person name="Taboada E.N."/>
        </authorList>
    </citation>
    <scope>NUCLEOTIDE SEQUENCE [LARGE SCALE GENOMIC DNA]</scope>
    <source>
        <strain evidence="2 3">L351</strain>
    </source>
</reference>
<evidence type="ECO:0000313" key="2">
    <source>
        <dbReference type="EMBL" id="KLE02929.1"/>
    </source>
</evidence>
<accession>A0A837J7Y1</accession>
<proteinExistence type="predicted"/>
<keyword evidence="1" id="KW-1133">Transmembrane helix</keyword>
<gene>
    <name evidence="2" type="ORF">AF76_00255</name>
</gene>
<evidence type="ECO:0000256" key="1">
    <source>
        <dbReference type="SAM" id="Phobius"/>
    </source>
</evidence>
<keyword evidence="1" id="KW-0812">Transmembrane</keyword>
<dbReference type="EMBL" id="JAIS01000008">
    <property type="protein sequence ID" value="KLE02929.1"/>
    <property type="molecule type" value="Genomic_DNA"/>
</dbReference>
<keyword evidence="1" id="KW-0472">Membrane</keyword>
<dbReference type="RefSeq" id="WP_046990948.1">
    <property type="nucleotide sequence ID" value="NZ_JAIS01000008.1"/>
</dbReference>
<sequence>MKMVLNFTKILLDFLEKINFRKINIFRIISIFFLYIAKFWELMAILEDKIKLRIEKEIFGFTNKWTQLLIMVLIYLAIIFIAYNL</sequence>
<feature type="transmembrane region" description="Helical" evidence="1">
    <location>
        <begin position="25"/>
        <end position="45"/>
    </location>
</feature>
<comment type="caution">
    <text evidence="2">The sequence shown here is derived from an EMBL/GenBank/DDBJ whole genome shotgun (WGS) entry which is preliminary data.</text>
</comment>
<protein>
    <submittedName>
        <fullName evidence="2">Uncharacterized protein</fullName>
    </submittedName>
</protein>
<feature type="transmembrane region" description="Helical" evidence="1">
    <location>
        <begin position="65"/>
        <end position="83"/>
    </location>
</feature>
<name>A0A837J7Y1_9BACT</name>
<organism evidence="2 3">
    <name type="scientific">Aliarcobacter butzleri L351</name>
    <dbReference type="NCBI Taxonomy" id="1447259"/>
    <lineage>
        <taxon>Bacteria</taxon>
        <taxon>Pseudomonadati</taxon>
        <taxon>Campylobacterota</taxon>
        <taxon>Epsilonproteobacteria</taxon>
        <taxon>Campylobacterales</taxon>
        <taxon>Arcobacteraceae</taxon>
        <taxon>Aliarcobacter</taxon>
    </lineage>
</organism>
<dbReference type="AlphaFoldDB" id="A0A837J7Y1"/>
<evidence type="ECO:0000313" key="3">
    <source>
        <dbReference type="Proteomes" id="UP000035526"/>
    </source>
</evidence>
<dbReference type="Proteomes" id="UP000035526">
    <property type="component" value="Unassembled WGS sequence"/>
</dbReference>